<dbReference type="PANTHER" id="PTHR31793">
    <property type="entry name" value="4-HYDROXYBENZOYL-COA THIOESTERASE FAMILY MEMBER"/>
    <property type="match status" value="1"/>
</dbReference>
<protein>
    <recommendedName>
        <fullName evidence="4">Thioesterase</fullName>
    </recommendedName>
</protein>
<dbReference type="Gene3D" id="3.10.129.10">
    <property type="entry name" value="Hotdog Thioesterase"/>
    <property type="match status" value="1"/>
</dbReference>
<accession>A0A231UYG4</accession>
<organism evidence="2 3">
    <name type="scientific">Notoacmeibacter marinus</name>
    <dbReference type="NCBI Taxonomy" id="1876515"/>
    <lineage>
        <taxon>Bacteria</taxon>
        <taxon>Pseudomonadati</taxon>
        <taxon>Pseudomonadota</taxon>
        <taxon>Alphaproteobacteria</taxon>
        <taxon>Hyphomicrobiales</taxon>
        <taxon>Notoacmeibacteraceae</taxon>
        <taxon>Notoacmeibacter</taxon>
    </lineage>
</organism>
<evidence type="ECO:0000313" key="2">
    <source>
        <dbReference type="EMBL" id="OXT00376.1"/>
    </source>
</evidence>
<reference evidence="3" key="1">
    <citation type="journal article" date="2017" name="Int. J. Syst. Evol. Microbiol.">
        <title>Notoacmeibacter marinus gen. nov., sp. nov., isolated from the gut of a limpet and proposal of Notoacmeibacteraceae fam. nov. in the order Rhizobiales of the class Alphaproteobacteria.</title>
        <authorList>
            <person name="Huang Z."/>
            <person name="Guo F."/>
            <person name="Lai Q."/>
        </authorList>
    </citation>
    <scope>NUCLEOTIDE SEQUENCE [LARGE SCALE GENOMIC DNA]</scope>
    <source>
        <strain evidence="3">XMTR2A4</strain>
    </source>
</reference>
<gene>
    <name evidence="2" type="ORF">B7H23_09580</name>
</gene>
<dbReference type="InterPro" id="IPR029069">
    <property type="entry name" value="HotDog_dom_sf"/>
</dbReference>
<dbReference type="GO" id="GO:0047617">
    <property type="term" value="F:fatty acyl-CoA hydrolase activity"/>
    <property type="evidence" value="ECO:0007669"/>
    <property type="project" value="TreeGrafter"/>
</dbReference>
<dbReference type="PANTHER" id="PTHR31793:SF2">
    <property type="entry name" value="BLR1345 PROTEIN"/>
    <property type="match status" value="1"/>
</dbReference>
<dbReference type="SUPFAM" id="SSF54637">
    <property type="entry name" value="Thioesterase/thiol ester dehydrase-isomerase"/>
    <property type="match status" value="1"/>
</dbReference>
<dbReference type="Proteomes" id="UP000215405">
    <property type="component" value="Unassembled WGS sequence"/>
</dbReference>
<dbReference type="AlphaFoldDB" id="A0A231UYG4"/>
<dbReference type="Pfam" id="PF13279">
    <property type="entry name" value="4HBT_2"/>
    <property type="match status" value="1"/>
</dbReference>
<sequence length="180" mass="20189">MTRRNVGGLLPAFDQEGWFRSRPITVPREWIDYNGHMNMAYYNRVCDLGVDDLFDHIGIGAAYRDTRNLSIYTAEFHTRFLREVMEGETLIVATQLLDHDEKRLHVFQEVRQADEGWIAATGEGLCLHVDMSGPRVAPFPRDIAKTIAELAERQADLPQPGAAGGQIGISRRPGPARGQS</sequence>
<dbReference type="RefSeq" id="WP_094077203.1">
    <property type="nucleotide sequence ID" value="NZ_NBYO01000002.1"/>
</dbReference>
<keyword evidence="3" id="KW-1185">Reference proteome</keyword>
<dbReference type="CDD" id="cd00586">
    <property type="entry name" value="4HBT"/>
    <property type="match status" value="1"/>
</dbReference>
<proteinExistence type="predicted"/>
<evidence type="ECO:0000256" key="1">
    <source>
        <dbReference type="SAM" id="MobiDB-lite"/>
    </source>
</evidence>
<feature type="region of interest" description="Disordered" evidence="1">
    <location>
        <begin position="154"/>
        <end position="180"/>
    </location>
</feature>
<evidence type="ECO:0008006" key="4">
    <source>
        <dbReference type="Google" id="ProtNLM"/>
    </source>
</evidence>
<dbReference type="EMBL" id="NBYO01000002">
    <property type="protein sequence ID" value="OXT00376.1"/>
    <property type="molecule type" value="Genomic_DNA"/>
</dbReference>
<comment type="caution">
    <text evidence="2">The sequence shown here is derived from an EMBL/GenBank/DDBJ whole genome shotgun (WGS) entry which is preliminary data.</text>
</comment>
<evidence type="ECO:0000313" key="3">
    <source>
        <dbReference type="Proteomes" id="UP000215405"/>
    </source>
</evidence>
<name>A0A231UYG4_9HYPH</name>
<dbReference type="InterPro" id="IPR050563">
    <property type="entry name" value="4-hydroxybenzoyl-CoA_TE"/>
</dbReference>